<evidence type="ECO:0000313" key="3">
    <source>
        <dbReference type="Proteomes" id="UP000813461"/>
    </source>
</evidence>
<protein>
    <submittedName>
        <fullName evidence="2">Heterokaryon incompatibility protein-domain-containing protein</fullName>
    </submittedName>
</protein>
<feature type="domain" description="Heterokaryon incompatibility" evidence="1">
    <location>
        <begin position="49"/>
        <end position="179"/>
    </location>
</feature>
<name>A0A8K0R5M3_9PLEO</name>
<proteinExistence type="predicted"/>
<dbReference type="InterPro" id="IPR010730">
    <property type="entry name" value="HET"/>
</dbReference>
<gene>
    <name evidence="2" type="ORF">FB567DRAFT_348429</name>
</gene>
<evidence type="ECO:0000259" key="1">
    <source>
        <dbReference type="Pfam" id="PF06985"/>
    </source>
</evidence>
<sequence length="536" mass="61393">MAILQEWLHNCLEKHSGWCSPVRGNQLPGFRLLDCRSRCLVNAPADCKYVALSYLWGQDHDGAFHVSALPRTIEDGITVTLLMGYHFLWIDRYCIDQNDPEQKHDQISNMDQVFSGADLVIIAAAGEDPHYGLPGISTRARKHQRTIETESFKLVQMFPYAKEVLSRTRWATRAWTFQEGYLAKRRLIFTDHQAIFVCGEGYCTETLSSPIAHYACQPDLNLAGYFLARDTIYPDRCIEEYTARFMSFESDALDAFQGVLNYWSDSTKIQGVPRNIFVGSQHHAHIWGVTTNGSWLNLGWWHKRTTRKRRGFPSWSWTGWHGSVKFGNSTYKQFLPRIKVGHHRVSPPIPESMSKRKAQSSHSVSWIPLQFYVDDFHKKYSARHDTLQLLKISGPCPRLRILRKSHFEWSALIPATSPGRSISCKIAWDIDWDEEDNCDFNSCVAMMIEGDSLPIKPATSAQAQTGTITIQSSRSGRNDKIRGWFLLMLPMPTGGTYERVGKMWADEEKSLRSDKVSTESETWEEPLWSERTIVLA</sequence>
<reference evidence="2" key="1">
    <citation type="journal article" date="2021" name="Nat. Commun.">
        <title>Genetic determinants of endophytism in the Arabidopsis root mycobiome.</title>
        <authorList>
            <person name="Mesny F."/>
            <person name="Miyauchi S."/>
            <person name="Thiergart T."/>
            <person name="Pickel B."/>
            <person name="Atanasova L."/>
            <person name="Karlsson M."/>
            <person name="Huettel B."/>
            <person name="Barry K.W."/>
            <person name="Haridas S."/>
            <person name="Chen C."/>
            <person name="Bauer D."/>
            <person name="Andreopoulos W."/>
            <person name="Pangilinan J."/>
            <person name="LaButti K."/>
            <person name="Riley R."/>
            <person name="Lipzen A."/>
            <person name="Clum A."/>
            <person name="Drula E."/>
            <person name="Henrissat B."/>
            <person name="Kohler A."/>
            <person name="Grigoriev I.V."/>
            <person name="Martin F.M."/>
            <person name="Hacquard S."/>
        </authorList>
    </citation>
    <scope>NUCLEOTIDE SEQUENCE</scope>
    <source>
        <strain evidence="2">MPI-SDFR-AT-0120</strain>
    </source>
</reference>
<evidence type="ECO:0000313" key="2">
    <source>
        <dbReference type="EMBL" id="KAH7087589.1"/>
    </source>
</evidence>
<dbReference type="OrthoDB" id="3745765at2759"/>
<dbReference type="PANTHER" id="PTHR33112">
    <property type="entry name" value="DOMAIN PROTEIN, PUTATIVE-RELATED"/>
    <property type="match status" value="1"/>
</dbReference>
<dbReference type="Proteomes" id="UP000813461">
    <property type="component" value="Unassembled WGS sequence"/>
</dbReference>
<keyword evidence="3" id="KW-1185">Reference proteome</keyword>
<dbReference type="PANTHER" id="PTHR33112:SF1">
    <property type="entry name" value="HETEROKARYON INCOMPATIBILITY DOMAIN-CONTAINING PROTEIN"/>
    <property type="match status" value="1"/>
</dbReference>
<accession>A0A8K0R5M3</accession>
<dbReference type="AlphaFoldDB" id="A0A8K0R5M3"/>
<dbReference type="EMBL" id="JAGMVJ010000009">
    <property type="protein sequence ID" value="KAH7087589.1"/>
    <property type="molecule type" value="Genomic_DNA"/>
</dbReference>
<organism evidence="2 3">
    <name type="scientific">Paraphoma chrysanthemicola</name>
    <dbReference type="NCBI Taxonomy" id="798071"/>
    <lineage>
        <taxon>Eukaryota</taxon>
        <taxon>Fungi</taxon>
        <taxon>Dikarya</taxon>
        <taxon>Ascomycota</taxon>
        <taxon>Pezizomycotina</taxon>
        <taxon>Dothideomycetes</taxon>
        <taxon>Pleosporomycetidae</taxon>
        <taxon>Pleosporales</taxon>
        <taxon>Pleosporineae</taxon>
        <taxon>Phaeosphaeriaceae</taxon>
        <taxon>Paraphoma</taxon>
    </lineage>
</organism>
<dbReference type="Pfam" id="PF06985">
    <property type="entry name" value="HET"/>
    <property type="match status" value="1"/>
</dbReference>
<comment type="caution">
    <text evidence="2">The sequence shown here is derived from an EMBL/GenBank/DDBJ whole genome shotgun (WGS) entry which is preliminary data.</text>
</comment>